<dbReference type="EMBL" id="JAPFFJ010000013">
    <property type="protein sequence ID" value="KAJ6411972.1"/>
    <property type="molecule type" value="Genomic_DNA"/>
</dbReference>
<name>A0AAD6P0C5_9ROSI</name>
<comment type="caution">
    <text evidence="1">The sequence shown here is derived from an EMBL/GenBank/DDBJ whole genome shotgun (WGS) entry which is preliminary data.</text>
</comment>
<sequence length="69" mass="7336">MATAYDSGAGEISTSGPLQAAGTVYETTTIDLNFLRDYGNNTSTIKVISKDVPAGLVLLVRRTRVSNLM</sequence>
<protein>
    <submittedName>
        <fullName evidence="1">Uncharacterized protein</fullName>
    </submittedName>
</protein>
<dbReference type="AlphaFoldDB" id="A0AAD6P0C5"/>
<evidence type="ECO:0000313" key="1">
    <source>
        <dbReference type="EMBL" id="KAJ6411972.1"/>
    </source>
</evidence>
<evidence type="ECO:0000313" key="2">
    <source>
        <dbReference type="Proteomes" id="UP001162972"/>
    </source>
</evidence>
<accession>A0AAD6P0C5</accession>
<gene>
    <name evidence="1" type="ORF">OIU84_005107</name>
</gene>
<reference evidence="1 2" key="1">
    <citation type="journal article" date="2023" name="Int. J. Mol. Sci.">
        <title>De Novo Assembly and Annotation of 11 Diverse Shrub Willow (Salix) Genomes Reveals Novel Gene Organization in Sex-Linked Regions.</title>
        <authorList>
            <person name="Hyden B."/>
            <person name="Feng K."/>
            <person name="Yates T.B."/>
            <person name="Jawdy S."/>
            <person name="Cereghino C."/>
            <person name="Smart L.B."/>
            <person name="Muchero W."/>
        </authorList>
    </citation>
    <scope>NUCLEOTIDE SEQUENCE [LARGE SCALE GENOMIC DNA]</scope>
    <source>
        <tissue evidence="1">Shoot tip</tissue>
    </source>
</reference>
<organism evidence="1 2">
    <name type="scientific">Salix udensis</name>
    <dbReference type="NCBI Taxonomy" id="889485"/>
    <lineage>
        <taxon>Eukaryota</taxon>
        <taxon>Viridiplantae</taxon>
        <taxon>Streptophyta</taxon>
        <taxon>Embryophyta</taxon>
        <taxon>Tracheophyta</taxon>
        <taxon>Spermatophyta</taxon>
        <taxon>Magnoliopsida</taxon>
        <taxon>eudicotyledons</taxon>
        <taxon>Gunneridae</taxon>
        <taxon>Pentapetalae</taxon>
        <taxon>rosids</taxon>
        <taxon>fabids</taxon>
        <taxon>Malpighiales</taxon>
        <taxon>Salicaceae</taxon>
        <taxon>Saliceae</taxon>
        <taxon>Salix</taxon>
    </lineage>
</organism>
<proteinExistence type="predicted"/>
<keyword evidence="2" id="KW-1185">Reference proteome</keyword>
<dbReference type="Proteomes" id="UP001162972">
    <property type="component" value="Chromosome 5"/>
</dbReference>